<evidence type="ECO:0000256" key="1">
    <source>
        <dbReference type="ARBA" id="ARBA00004651"/>
    </source>
</evidence>
<comment type="subcellular location">
    <subcellularLocation>
        <location evidence="1">Cell membrane</location>
        <topology evidence="1">Multi-pass membrane protein</topology>
    </subcellularLocation>
</comment>
<comment type="caution">
    <text evidence="10">The sequence shown here is derived from an EMBL/GenBank/DDBJ whole genome shotgun (WGS) entry which is preliminary data.</text>
</comment>
<keyword evidence="4" id="KW-1003">Cell membrane</keyword>
<dbReference type="PATRIC" id="fig|1502723.3.peg.6006"/>
<dbReference type="PANTHER" id="PTHR46494">
    <property type="entry name" value="CORA FAMILY METAL ION TRANSPORTER (EUROFUNG)"/>
    <property type="match status" value="1"/>
</dbReference>
<dbReference type="Pfam" id="PF01544">
    <property type="entry name" value="CorA"/>
    <property type="match status" value="1"/>
</dbReference>
<accession>A0A0D8B7I1</accession>
<dbReference type="EMBL" id="JYFN01000070">
    <property type="protein sequence ID" value="KJE20151.1"/>
    <property type="molecule type" value="Genomic_DNA"/>
</dbReference>
<evidence type="ECO:0000256" key="4">
    <source>
        <dbReference type="ARBA" id="ARBA00022475"/>
    </source>
</evidence>
<reference evidence="11" key="1">
    <citation type="submission" date="2015-02" db="EMBL/GenBank/DDBJ databases">
        <title>Draft Genome of Frankia sp. CpI1-S.</title>
        <authorList>
            <person name="Oshone R.T."/>
            <person name="Ngom M."/>
            <person name="Ghodhbane-Gtari F."/>
            <person name="Gtari M."/>
            <person name="Morris K."/>
            <person name="Thomas K."/>
            <person name="Sen A."/>
            <person name="Tisa L.S."/>
        </authorList>
    </citation>
    <scope>NUCLEOTIDE SEQUENCE [LARGE SCALE GENOMIC DNA]</scope>
    <source>
        <strain evidence="11">CpI1-S</strain>
    </source>
</reference>
<name>A0A0D8B7I1_9ACTN</name>
<keyword evidence="3" id="KW-0813">Transport</keyword>
<sequence length="344" mass="37921">MVDQGGSGGVGLAGAPPRHPGGEVRTRAFRGGVLTEENFPLADVHRFRGDDDTVVWLDLCAPDAEQIHLVADELRLDPHAVEDALSAGERAKLDRYPTHLFLNTYAVRLDVASGELVSQEISAFIAGRTLVTVRPDDTFDLGAVLRRSNDADLAAHGVGYLVHGIIDVVVDGYFTAVQALDGALEDLEDMLFDEDVPEQTVHRRSFELRKSLVQLRREILPMREAVNGLMRRDTGLVTDGLVASYQDVYDHVLRATEWTDSLRDMINSILDTNLTIQSNRLNLVMKKMTGWAAIIAVPTLITGFFGQNVPYPGNGESWGFSVDLVILVLSAAILYVVFRRKGWL</sequence>
<feature type="compositionally biased region" description="Gly residues" evidence="8">
    <location>
        <begin position="1"/>
        <end position="12"/>
    </location>
</feature>
<organism evidence="10 11">
    <name type="scientific">Frankia torreyi</name>
    <dbReference type="NCBI Taxonomy" id="1856"/>
    <lineage>
        <taxon>Bacteria</taxon>
        <taxon>Bacillati</taxon>
        <taxon>Actinomycetota</taxon>
        <taxon>Actinomycetes</taxon>
        <taxon>Frankiales</taxon>
        <taxon>Frankiaceae</taxon>
        <taxon>Frankia</taxon>
    </lineage>
</organism>
<evidence type="ECO:0000256" key="8">
    <source>
        <dbReference type="SAM" id="MobiDB-lite"/>
    </source>
</evidence>
<dbReference type="Gene3D" id="1.20.58.340">
    <property type="entry name" value="Magnesium transport protein CorA, transmembrane region"/>
    <property type="match status" value="2"/>
</dbReference>
<comment type="similarity">
    <text evidence="2">Belongs to the CorA metal ion transporter (MIT) (TC 1.A.35) family.</text>
</comment>
<protein>
    <submittedName>
        <fullName evidence="10">Mg2+/Co2+ transporter</fullName>
    </submittedName>
</protein>
<feature type="transmembrane region" description="Helical" evidence="9">
    <location>
        <begin position="318"/>
        <end position="338"/>
    </location>
</feature>
<keyword evidence="7 9" id="KW-0472">Membrane</keyword>
<proteinExistence type="inferred from homology"/>
<dbReference type="GO" id="GO:0005886">
    <property type="term" value="C:plasma membrane"/>
    <property type="evidence" value="ECO:0007669"/>
    <property type="project" value="UniProtKB-SubCell"/>
</dbReference>
<dbReference type="AlphaFoldDB" id="A0A0D8B7I1"/>
<dbReference type="GO" id="GO:0015087">
    <property type="term" value="F:cobalt ion transmembrane transporter activity"/>
    <property type="evidence" value="ECO:0007669"/>
    <property type="project" value="TreeGrafter"/>
</dbReference>
<dbReference type="GO" id="GO:0050897">
    <property type="term" value="F:cobalt ion binding"/>
    <property type="evidence" value="ECO:0007669"/>
    <property type="project" value="TreeGrafter"/>
</dbReference>
<evidence type="ECO:0000256" key="6">
    <source>
        <dbReference type="ARBA" id="ARBA00022989"/>
    </source>
</evidence>
<reference evidence="10 11" key="2">
    <citation type="journal article" date="2016" name="Genome Announc.">
        <title>Permanent Draft Genome Sequences for Two Variants of Frankia sp. Strain CpI1, the First Frankia Strain Isolated from Root Nodules of Comptonia peregrina.</title>
        <authorList>
            <person name="Oshone R."/>
            <person name="Hurst S.G.IV."/>
            <person name="Abebe-Akele F."/>
            <person name="Simpson S."/>
            <person name="Morris K."/>
            <person name="Thomas W.K."/>
            <person name="Tisa L.S."/>
        </authorList>
    </citation>
    <scope>NUCLEOTIDE SEQUENCE [LARGE SCALE GENOMIC DNA]</scope>
    <source>
        <strain evidence="11">CpI1-S</strain>
    </source>
</reference>
<evidence type="ECO:0000313" key="11">
    <source>
        <dbReference type="Proteomes" id="UP000032545"/>
    </source>
</evidence>
<dbReference type="GO" id="GO:0000287">
    <property type="term" value="F:magnesium ion binding"/>
    <property type="evidence" value="ECO:0007669"/>
    <property type="project" value="TreeGrafter"/>
</dbReference>
<keyword evidence="11" id="KW-1185">Reference proteome</keyword>
<evidence type="ECO:0000256" key="3">
    <source>
        <dbReference type="ARBA" id="ARBA00022448"/>
    </source>
</evidence>
<feature type="region of interest" description="Disordered" evidence="8">
    <location>
        <begin position="1"/>
        <end position="25"/>
    </location>
</feature>
<dbReference type="Proteomes" id="UP000032545">
    <property type="component" value="Unassembled WGS sequence"/>
</dbReference>
<keyword evidence="5 9" id="KW-0812">Transmembrane</keyword>
<dbReference type="GO" id="GO:0015095">
    <property type="term" value="F:magnesium ion transmembrane transporter activity"/>
    <property type="evidence" value="ECO:0007669"/>
    <property type="project" value="TreeGrafter"/>
</dbReference>
<dbReference type="RefSeq" id="WP_236706378.1">
    <property type="nucleotide sequence ID" value="NZ_JYFN01000070.1"/>
</dbReference>
<dbReference type="SUPFAM" id="SSF144083">
    <property type="entry name" value="Magnesium transport protein CorA, transmembrane region"/>
    <property type="match status" value="1"/>
</dbReference>
<dbReference type="CDD" id="cd12822">
    <property type="entry name" value="TmCorA-like"/>
    <property type="match status" value="1"/>
</dbReference>
<dbReference type="SUPFAM" id="SSF143865">
    <property type="entry name" value="CorA soluble domain-like"/>
    <property type="match status" value="1"/>
</dbReference>
<keyword evidence="6 9" id="KW-1133">Transmembrane helix</keyword>
<dbReference type="InterPro" id="IPR045863">
    <property type="entry name" value="CorA_TM1_TM2"/>
</dbReference>
<dbReference type="InterPro" id="IPR045861">
    <property type="entry name" value="CorA_cytoplasmic_dom"/>
</dbReference>
<gene>
    <name evidence="10" type="ORF">FF36_05579</name>
</gene>
<evidence type="ECO:0000256" key="5">
    <source>
        <dbReference type="ARBA" id="ARBA00022692"/>
    </source>
</evidence>
<dbReference type="InterPro" id="IPR002523">
    <property type="entry name" value="MgTranspt_CorA/ZnTranspt_ZntB"/>
</dbReference>
<dbReference type="PANTHER" id="PTHR46494:SF1">
    <property type="entry name" value="CORA FAMILY METAL ION TRANSPORTER (EUROFUNG)"/>
    <property type="match status" value="1"/>
</dbReference>
<evidence type="ECO:0000256" key="9">
    <source>
        <dbReference type="SAM" id="Phobius"/>
    </source>
</evidence>
<feature type="transmembrane region" description="Helical" evidence="9">
    <location>
        <begin position="288"/>
        <end position="306"/>
    </location>
</feature>
<evidence type="ECO:0000256" key="2">
    <source>
        <dbReference type="ARBA" id="ARBA00009765"/>
    </source>
</evidence>
<dbReference type="Gene3D" id="3.30.460.20">
    <property type="entry name" value="CorA soluble domain-like"/>
    <property type="match status" value="1"/>
</dbReference>
<evidence type="ECO:0000256" key="7">
    <source>
        <dbReference type="ARBA" id="ARBA00023136"/>
    </source>
</evidence>
<evidence type="ECO:0000313" key="10">
    <source>
        <dbReference type="EMBL" id="KJE20151.1"/>
    </source>
</evidence>